<dbReference type="CDD" id="cd00093">
    <property type="entry name" value="HTH_XRE"/>
    <property type="match status" value="1"/>
</dbReference>
<dbReference type="InterPro" id="IPR010982">
    <property type="entry name" value="Lambda_DNA-bd_dom_sf"/>
</dbReference>
<evidence type="ECO:0000313" key="3">
    <source>
        <dbReference type="EMBL" id="SMD26343.1"/>
    </source>
</evidence>
<proteinExistence type="predicted"/>
<feature type="region of interest" description="Disordered" evidence="1">
    <location>
        <begin position="87"/>
        <end position="125"/>
    </location>
</feature>
<evidence type="ECO:0000313" key="4">
    <source>
        <dbReference type="Proteomes" id="UP000192674"/>
    </source>
</evidence>
<organism evidence="3 4">
    <name type="scientific">Kibdelosporangium aridum</name>
    <dbReference type="NCBI Taxonomy" id="2030"/>
    <lineage>
        <taxon>Bacteria</taxon>
        <taxon>Bacillati</taxon>
        <taxon>Actinomycetota</taxon>
        <taxon>Actinomycetes</taxon>
        <taxon>Pseudonocardiales</taxon>
        <taxon>Pseudonocardiaceae</taxon>
        <taxon>Kibdelosporangium</taxon>
    </lineage>
</organism>
<dbReference type="Gene3D" id="1.10.260.40">
    <property type="entry name" value="lambda repressor-like DNA-binding domains"/>
    <property type="match status" value="1"/>
</dbReference>
<name>A0A1Y5Y6B9_KIBAR</name>
<protein>
    <submittedName>
        <fullName evidence="3">Helix-turn-helix domain-containing protein</fullName>
    </submittedName>
</protein>
<accession>A0A1Y5Y6B9</accession>
<keyword evidence="4" id="KW-1185">Reference proteome</keyword>
<dbReference type="Proteomes" id="UP000192674">
    <property type="component" value="Unassembled WGS sequence"/>
</dbReference>
<evidence type="ECO:0000259" key="2">
    <source>
        <dbReference type="PROSITE" id="PS50943"/>
    </source>
</evidence>
<dbReference type="SMART" id="SM00530">
    <property type="entry name" value="HTH_XRE"/>
    <property type="match status" value="2"/>
</dbReference>
<dbReference type="InterPro" id="IPR001387">
    <property type="entry name" value="Cro/C1-type_HTH"/>
</dbReference>
<feature type="compositionally biased region" description="Polar residues" evidence="1">
    <location>
        <begin position="101"/>
        <end position="117"/>
    </location>
</feature>
<sequence length="237" mass="26930">MSLHRPVKNVRFIQARERIESVLFPGQPPTRGELATRVRAELRRLGSDSKFTTRHVSRLERGETHWPKDQHVRSALRLVLGVPTDEDLGFHNSRRREPTDAPTSSHQFDMPTPSHQPNQRDDRKDGSCAHVLTVRQLLPENFFDQQMICAALNRRDFGVVFRAVRRHTGLNQVELGGVLGFTQGRVSKIESGKRGLHEFDEVVRVANVLGLDPWRLGFGKSARCEACRGTESRSGRQ</sequence>
<reference evidence="3 4" key="1">
    <citation type="submission" date="2017-04" db="EMBL/GenBank/DDBJ databases">
        <authorList>
            <person name="Afonso C.L."/>
            <person name="Miller P.J."/>
            <person name="Scott M.A."/>
            <person name="Spackman E."/>
            <person name="Goraichik I."/>
            <person name="Dimitrov K.M."/>
            <person name="Suarez D.L."/>
            <person name="Swayne D.E."/>
        </authorList>
    </citation>
    <scope>NUCLEOTIDE SEQUENCE [LARGE SCALE GENOMIC DNA]</scope>
    <source>
        <strain evidence="3 4">DSM 43828</strain>
    </source>
</reference>
<feature type="domain" description="HTH cro/C1-type" evidence="2">
    <location>
        <begin position="161"/>
        <end position="216"/>
    </location>
</feature>
<dbReference type="SUPFAM" id="SSF47413">
    <property type="entry name" value="lambda repressor-like DNA-binding domains"/>
    <property type="match status" value="1"/>
</dbReference>
<gene>
    <name evidence="3" type="ORF">SAMN05661093_09926</name>
</gene>
<dbReference type="EMBL" id="FWXV01000014">
    <property type="protein sequence ID" value="SMD26343.1"/>
    <property type="molecule type" value="Genomic_DNA"/>
</dbReference>
<dbReference type="AlphaFoldDB" id="A0A1Y5Y6B9"/>
<dbReference type="Pfam" id="PF13560">
    <property type="entry name" value="HTH_31"/>
    <property type="match status" value="1"/>
</dbReference>
<dbReference type="PROSITE" id="PS50943">
    <property type="entry name" value="HTH_CROC1"/>
    <property type="match status" value="1"/>
</dbReference>
<dbReference type="GO" id="GO:0003677">
    <property type="term" value="F:DNA binding"/>
    <property type="evidence" value="ECO:0007669"/>
    <property type="project" value="InterPro"/>
</dbReference>
<evidence type="ECO:0000256" key="1">
    <source>
        <dbReference type="SAM" id="MobiDB-lite"/>
    </source>
</evidence>